<dbReference type="Pfam" id="PF05136">
    <property type="entry name" value="Phage_portal_2"/>
    <property type="match status" value="1"/>
</dbReference>
<reference evidence="3" key="1">
    <citation type="journal article" date="2019" name="Int. J. Syst. Evol. Microbiol.">
        <title>The Global Catalogue of Microorganisms (GCM) 10K type strain sequencing project: providing services to taxonomists for standard genome sequencing and annotation.</title>
        <authorList>
            <consortium name="The Broad Institute Genomics Platform"/>
            <consortium name="The Broad Institute Genome Sequencing Center for Infectious Disease"/>
            <person name="Wu L."/>
            <person name="Ma J."/>
        </authorList>
    </citation>
    <scope>NUCLEOTIDE SEQUENCE [LARGE SCALE GENOMIC DNA]</scope>
    <source>
        <strain evidence="3">KCTC 42443</strain>
    </source>
</reference>
<comment type="caution">
    <text evidence="2">The sequence shown here is derived from an EMBL/GenBank/DDBJ whole genome shotgun (WGS) entry which is preliminary data.</text>
</comment>
<name>A0ABQ3IMX0_9RHOB</name>
<dbReference type="RefSeq" id="WP_191284943.1">
    <property type="nucleotide sequence ID" value="NZ_BNCH01000001.1"/>
</dbReference>
<feature type="compositionally biased region" description="Low complexity" evidence="1">
    <location>
        <begin position="503"/>
        <end position="514"/>
    </location>
</feature>
<dbReference type="NCBIfam" id="TIGR01539">
    <property type="entry name" value="portal_lambda"/>
    <property type="match status" value="1"/>
</dbReference>
<evidence type="ECO:0000313" key="2">
    <source>
        <dbReference type="EMBL" id="GHE88341.1"/>
    </source>
</evidence>
<keyword evidence="3" id="KW-1185">Reference proteome</keyword>
<sequence length="523" mass="58601">MAWPFTSRRSESPDATAQMRKTSIPRVTRRRGLPIGSAVRSYDAAQVDRYTAGWGSQPMTADDIIDRNQKILVARSREQAANNDYMKNYLRLCRQNIVGSRGISLQAQAKDGDRLDTAANDALELFWHKWCRAENCDHKGRRSFRLILQGAITAAAKDGEFMIRELRGKAAGPMGYALQTLDPQRCPVDYNIDRLSGGRFVRQGIEYSSEGRALAYYFMRYDNRGTGYAHGSSSLDRIAAGEIIHGFVEDVEGQRRGIPWAATALWRMKMLAGFEKSALVNARIGAAKTGFIEWDPEFAPDEEDDDEEFVIEHAGGEIQELPVGAKFKEWNPQYPSGEFSPFRKAMLQGAGAGLGVAYVSFANDLEGVNFSSIRQGVLDEREHWMDLQEWLIETLVDRVYRGALEAGLLLGLVKNGPIRLRPESREKYENVLWQARRWAWVDPAKDIKAEVDSKNNLLTSPSEIIRKSGRDPQTVWKNMAADIDQMKSAGIPIEFIMASVLGATPQQATPQQPQEGEEDETGT</sequence>
<gene>
    <name evidence="2" type="ORF">GCM10016455_05590</name>
</gene>
<feature type="region of interest" description="Disordered" evidence="1">
    <location>
        <begin position="503"/>
        <end position="523"/>
    </location>
</feature>
<organism evidence="2 3">
    <name type="scientific">Aliiroseovarius zhejiangensis</name>
    <dbReference type="NCBI Taxonomy" id="1632025"/>
    <lineage>
        <taxon>Bacteria</taxon>
        <taxon>Pseudomonadati</taxon>
        <taxon>Pseudomonadota</taxon>
        <taxon>Alphaproteobacteria</taxon>
        <taxon>Rhodobacterales</taxon>
        <taxon>Paracoccaceae</taxon>
        <taxon>Aliiroseovarius</taxon>
    </lineage>
</organism>
<dbReference type="InterPro" id="IPR006429">
    <property type="entry name" value="Phage_lambda_portal"/>
</dbReference>
<accession>A0ABQ3IMX0</accession>
<dbReference type="Proteomes" id="UP000609802">
    <property type="component" value="Unassembled WGS sequence"/>
</dbReference>
<evidence type="ECO:0000313" key="3">
    <source>
        <dbReference type="Proteomes" id="UP000609802"/>
    </source>
</evidence>
<protein>
    <submittedName>
        <fullName evidence="2">Phage portal protein</fullName>
    </submittedName>
</protein>
<dbReference type="EMBL" id="BNCH01000001">
    <property type="protein sequence ID" value="GHE88341.1"/>
    <property type="molecule type" value="Genomic_DNA"/>
</dbReference>
<proteinExistence type="predicted"/>
<evidence type="ECO:0000256" key="1">
    <source>
        <dbReference type="SAM" id="MobiDB-lite"/>
    </source>
</evidence>
<feature type="region of interest" description="Disordered" evidence="1">
    <location>
        <begin position="1"/>
        <end position="24"/>
    </location>
</feature>